<dbReference type="RefSeq" id="WP_054301112.1">
    <property type="nucleotide sequence ID" value="NZ_QBKP01000015.1"/>
</dbReference>
<dbReference type="InterPro" id="IPR002563">
    <property type="entry name" value="Flavin_Rdtase-like_dom"/>
</dbReference>
<comment type="similarity">
    <text evidence="4">Belongs to the flavoredoxin family.</text>
</comment>
<evidence type="ECO:0000256" key="4">
    <source>
        <dbReference type="ARBA" id="ARBA00038054"/>
    </source>
</evidence>
<dbReference type="SMART" id="SM00903">
    <property type="entry name" value="Flavin_Reduct"/>
    <property type="match status" value="1"/>
</dbReference>
<dbReference type="OrthoDB" id="9783347at2"/>
<dbReference type="Proteomes" id="UP000244224">
    <property type="component" value="Unassembled WGS sequence"/>
</dbReference>
<gene>
    <name evidence="6" type="ORF">C8N34_11568</name>
</gene>
<dbReference type="AlphaFoldDB" id="A0A2T6ASL3"/>
<proteinExistence type="inferred from homology"/>
<dbReference type="PANTHER" id="PTHR33798:SF5">
    <property type="entry name" value="FLAVIN REDUCTASE LIKE DOMAIN-CONTAINING PROTEIN"/>
    <property type="match status" value="1"/>
</dbReference>
<feature type="domain" description="Flavin reductase like" evidence="5">
    <location>
        <begin position="19"/>
        <end position="173"/>
    </location>
</feature>
<dbReference type="InterPro" id="IPR012349">
    <property type="entry name" value="Split_barrel_FMN-bd"/>
</dbReference>
<dbReference type="EMBL" id="QBKP01000015">
    <property type="protein sequence ID" value="PTX46813.1"/>
    <property type="molecule type" value="Genomic_DNA"/>
</dbReference>
<evidence type="ECO:0000313" key="6">
    <source>
        <dbReference type="EMBL" id="PTX46813.1"/>
    </source>
</evidence>
<name>A0A2T6ASL3_9RHOB</name>
<keyword evidence="2" id="KW-0285">Flavoprotein</keyword>
<comment type="cofactor">
    <cofactor evidence="1">
        <name>FMN</name>
        <dbReference type="ChEBI" id="CHEBI:58210"/>
    </cofactor>
</comment>
<sequence length="209" mass="22429">MRFDLDKIDTAVAYKLMAATVVPRPIGWVTTLDREGRINAAPYSFFNVMGTEPPVVALGILGDAQRGFKDSARNILDTGEFVVNLVPEALAPQMNVTAVDAPPGVDELELAGLTPALSAHVKPPRIAESPVSFECVNHSTVVTGPHQALVVGRVLAIHIADAFVKDAARGHVDTPGLNLVGRGFGATYIRSQDTFEMPRPTWATFKRST</sequence>
<accession>A0A2T6ASL3</accession>
<evidence type="ECO:0000256" key="2">
    <source>
        <dbReference type="ARBA" id="ARBA00022630"/>
    </source>
</evidence>
<dbReference type="PANTHER" id="PTHR33798">
    <property type="entry name" value="FLAVOPROTEIN OXYGENASE"/>
    <property type="match status" value="1"/>
</dbReference>
<protein>
    <submittedName>
        <fullName evidence="6">Flavin reductase (DIM6/NTAB) family NADH-FMN oxidoreductase RutF</fullName>
    </submittedName>
</protein>
<comment type="caution">
    <text evidence="6">The sequence shown here is derived from an EMBL/GenBank/DDBJ whole genome shotgun (WGS) entry which is preliminary data.</text>
</comment>
<dbReference type="GO" id="GO:0016646">
    <property type="term" value="F:oxidoreductase activity, acting on the CH-NH group of donors, NAD or NADP as acceptor"/>
    <property type="evidence" value="ECO:0007669"/>
    <property type="project" value="UniProtKB-ARBA"/>
</dbReference>
<evidence type="ECO:0000256" key="3">
    <source>
        <dbReference type="ARBA" id="ARBA00022643"/>
    </source>
</evidence>
<evidence type="ECO:0000256" key="1">
    <source>
        <dbReference type="ARBA" id="ARBA00001917"/>
    </source>
</evidence>
<evidence type="ECO:0000259" key="5">
    <source>
        <dbReference type="SMART" id="SM00903"/>
    </source>
</evidence>
<evidence type="ECO:0000313" key="7">
    <source>
        <dbReference type="Proteomes" id="UP000244224"/>
    </source>
</evidence>
<reference evidence="6 7" key="1">
    <citation type="submission" date="2018-04" db="EMBL/GenBank/DDBJ databases">
        <title>Genomic Encyclopedia of Archaeal and Bacterial Type Strains, Phase II (KMG-II): from individual species to whole genera.</title>
        <authorList>
            <person name="Goeker M."/>
        </authorList>
    </citation>
    <scope>NUCLEOTIDE SEQUENCE [LARGE SCALE GENOMIC DNA]</scope>
    <source>
        <strain evidence="6 7">DSM 21823</strain>
    </source>
</reference>
<dbReference type="Pfam" id="PF01613">
    <property type="entry name" value="Flavin_Reduct"/>
    <property type="match status" value="1"/>
</dbReference>
<dbReference type="GO" id="GO:0010181">
    <property type="term" value="F:FMN binding"/>
    <property type="evidence" value="ECO:0007669"/>
    <property type="project" value="InterPro"/>
</dbReference>
<dbReference type="Gene3D" id="2.30.110.10">
    <property type="entry name" value="Electron Transport, Fmn-binding Protein, Chain A"/>
    <property type="match status" value="1"/>
</dbReference>
<keyword evidence="3" id="KW-0288">FMN</keyword>
<keyword evidence="7" id="KW-1185">Reference proteome</keyword>
<dbReference type="SUPFAM" id="SSF50475">
    <property type="entry name" value="FMN-binding split barrel"/>
    <property type="match status" value="1"/>
</dbReference>
<organism evidence="6 7">
    <name type="scientific">Gemmobacter caeni</name>
    <dbReference type="NCBI Taxonomy" id="589035"/>
    <lineage>
        <taxon>Bacteria</taxon>
        <taxon>Pseudomonadati</taxon>
        <taxon>Pseudomonadota</taxon>
        <taxon>Alphaproteobacteria</taxon>
        <taxon>Rhodobacterales</taxon>
        <taxon>Paracoccaceae</taxon>
        <taxon>Gemmobacter</taxon>
    </lineage>
</organism>